<dbReference type="InterPro" id="IPR008886">
    <property type="entry name" value="UPF0227/Esterase_YqiA"/>
</dbReference>
<dbReference type="EMBL" id="NMRN01000044">
    <property type="protein sequence ID" value="PAS92227.1"/>
    <property type="molecule type" value="Genomic_DNA"/>
</dbReference>
<dbReference type="InterPro" id="IPR029058">
    <property type="entry name" value="AB_hydrolase_fold"/>
</dbReference>
<comment type="caution">
    <text evidence="2">The sequence shown here is derived from an EMBL/GenBank/DDBJ whole genome shotgun (WGS) entry which is preliminary data.</text>
</comment>
<gene>
    <name evidence="1" type="ORF">BGI27_13085</name>
    <name evidence="2" type="ORF">CGU29_12610</name>
</gene>
<protein>
    <recommendedName>
        <fullName evidence="5">Esterase</fullName>
    </recommendedName>
</protein>
<dbReference type="RefSeq" id="WP_095525318.1">
    <property type="nucleotide sequence ID" value="NZ_MDUX01000048.1"/>
</dbReference>
<dbReference type="Gene3D" id="3.40.50.1820">
    <property type="entry name" value="alpha/beta hydrolase"/>
    <property type="match status" value="1"/>
</dbReference>
<evidence type="ECO:0000313" key="4">
    <source>
        <dbReference type="Proteomes" id="UP000623509"/>
    </source>
</evidence>
<dbReference type="AlphaFoldDB" id="A0A272EQ41"/>
<dbReference type="PANTHER" id="PTHR35602:SF3">
    <property type="entry name" value="ESTERASE YQIA"/>
    <property type="match status" value="1"/>
</dbReference>
<dbReference type="Proteomes" id="UP000623509">
    <property type="component" value="Unassembled WGS sequence"/>
</dbReference>
<evidence type="ECO:0000313" key="1">
    <source>
        <dbReference type="EMBL" id="KAF7598443.1"/>
    </source>
</evidence>
<keyword evidence="4" id="KW-1185">Reference proteome</keyword>
<dbReference type="Proteomes" id="UP000216107">
    <property type="component" value="Unassembled WGS sequence"/>
</dbReference>
<dbReference type="EMBL" id="MDUX01000048">
    <property type="protein sequence ID" value="KAF7598443.1"/>
    <property type="molecule type" value="Genomic_DNA"/>
</dbReference>
<evidence type="ECO:0000313" key="3">
    <source>
        <dbReference type="Proteomes" id="UP000216107"/>
    </source>
</evidence>
<reference evidence="2 3" key="2">
    <citation type="submission" date="2017-07" db="EMBL/GenBank/DDBJ databases">
        <title>Candidatus Dactylopiibacterium carminicum, a nitrogen-fixing symbiont of the cochineal insect Dactylopius coccus and Dactylopius opuntiae (Hemiptera: Coccoidea: Dactylopiidae).</title>
        <authorList>
            <person name="Vera A."/>
        </authorList>
    </citation>
    <scope>NUCLEOTIDE SEQUENCE [LARGE SCALE GENOMIC DNA]</scope>
    <source>
        <strain evidence="2 3">NFDCM</strain>
    </source>
</reference>
<name>A0A272EQ41_9RHOO</name>
<dbReference type="OrthoDB" id="9814831at2"/>
<accession>A0A272EQ41</accession>
<organism evidence="2 3">
    <name type="scientific">Candidatus Dactylopiibacterium carminicum</name>
    <dbReference type="NCBI Taxonomy" id="857335"/>
    <lineage>
        <taxon>Bacteria</taxon>
        <taxon>Pseudomonadati</taxon>
        <taxon>Pseudomonadota</taxon>
        <taxon>Betaproteobacteria</taxon>
        <taxon>Rhodocyclales</taxon>
        <taxon>Rhodocyclaceae</taxon>
        <taxon>Candidatus Dactylopiibacterium</taxon>
    </lineage>
</organism>
<dbReference type="Pfam" id="PF05728">
    <property type="entry name" value="UPF0227"/>
    <property type="match status" value="1"/>
</dbReference>
<dbReference type="SUPFAM" id="SSF53474">
    <property type="entry name" value="alpha/beta-Hydrolases"/>
    <property type="match status" value="1"/>
</dbReference>
<proteinExistence type="predicted"/>
<reference evidence="1 4" key="1">
    <citation type="submission" date="2016-08" db="EMBL/GenBank/DDBJ databases">
        <title>Candidatus Dactylopiibacterium carminicum genome sequence.</title>
        <authorList>
            <person name="Ramirez-Puebla S.T."/>
            <person name="Ormeno-Orrillo E."/>
            <person name="Vera-Ponce De Leon A."/>
            <person name="Luis L."/>
            <person name="Sanchez-Flores A."/>
            <person name="Monica R."/>
            <person name="Martinez-Romero E."/>
        </authorList>
    </citation>
    <scope>NUCLEOTIDE SEQUENCE [LARGE SCALE GENOMIC DNA]</scope>
    <source>
        <strain evidence="1">END1</strain>
    </source>
</reference>
<sequence length="124" mass="13919">MSSEPGAIQYGLRAVLINPLVLHAGLDPSGFIGEHTMIYSDECFHFSSEHVAQVISMTLPSLRQPENFWLLIETGDELLDHRQAVLHYQGARQTVLPGGDHGFSRWAEFLDEVLEFARLRTGEV</sequence>
<dbReference type="PANTHER" id="PTHR35602">
    <property type="entry name" value="ESTERASE YQIA-RELATED"/>
    <property type="match status" value="1"/>
</dbReference>
<evidence type="ECO:0008006" key="5">
    <source>
        <dbReference type="Google" id="ProtNLM"/>
    </source>
</evidence>
<evidence type="ECO:0000313" key="2">
    <source>
        <dbReference type="EMBL" id="PAS92227.1"/>
    </source>
</evidence>